<comment type="caution">
    <text evidence="1">The sequence shown here is derived from an EMBL/GenBank/DDBJ whole genome shotgun (WGS) entry which is preliminary data.</text>
</comment>
<proteinExistence type="predicted"/>
<organism evidence="1 2">
    <name type="scientific">Polyplax serrata</name>
    <name type="common">Common mouse louse</name>
    <dbReference type="NCBI Taxonomy" id="468196"/>
    <lineage>
        <taxon>Eukaryota</taxon>
        <taxon>Metazoa</taxon>
        <taxon>Ecdysozoa</taxon>
        <taxon>Arthropoda</taxon>
        <taxon>Hexapoda</taxon>
        <taxon>Insecta</taxon>
        <taxon>Pterygota</taxon>
        <taxon>Neoptera</taxon>
        <taxon>Paraneoptera</taxon>
        <taxon>Psocodea</taxon>
        <taxon>Troctomorpha</taxon>
        <taxon>Phthiraptera</taxon>
        <taxon>Anoplura</taxon>
        <taxon>Polyplacidae</taxon>
        <taxon>Polyplax</taxon>
    </lineage>
</organism>
<protein>
    <submittedName>
        <fullName evidence="1">Uncharacterized protein</fullName>
    </submittedName>
</protein>
<gene>
    <name evidence="1" type="ORF">RUM43_001229</name>
</gene>
<reference evidence="1 2" key="1">
    <citation type="submission" date="2023-10" db="EMBL/GenBank/DDBJ databases">
        <title>Genomes of two closely related lineages of the louse Polyplax serrata with different host specificities.</title>
        <authorList>
            <person name="Martinu J."/>
            <person name="Tarabai H."/>
            <person name="Stefka J."/>
            <person name="Hypsa V."/>
        </authorList>
    </citation>
    <scope>NUCLEOTIDE SEQUENCE [LARGE SCALE GENOMIC DNA]</scope>
    <source>
        <strain evidence="1">HR10_N</strain>
    </source>
</reference>
<dbReference type="Proteomes" id="UP001372834">
    <property type="component" value="Unassembled WGS sequence"/>
</dbReference>
<sequence>MDLNPEKTIRLLYQAKAQKTRTFNKKSDFVNDVRLISGIPQIKTKFVLFILREAKKISLKKHGTEREY</sequence>
<dbReference type="EMBL" id="JAWJWE010000001">
    <property type="protein sequence ID" value="KAK6644953.1"/>
    <property type="molecule type" value="Genomic_DNA"/>
</dbReference>
<dbReference type="AlphaFoldDB" id="A0AAN8SDI3"/>
<name>A0AAN8SDI3_POLSC</name>
<accession>A0AAN8SDI3</accession>
<feature type="non-terminal residue" evidence="1">
    <location>
        <position position="68"/>
    </location>
</feature>
<evidence type="ECO:0000313" key="2">
    <source>
        <dbReference type="Proteomes" id="UP001372834"/>
    </source>
</evidence>
<evidence type="ECO:0000313" key="1">
    <source>
        <dbReference type="EMBL" id="KAK6644953.1"/>
    </source>
</evidence>